<sequence length="269" mass="32242">MLDVLDINRDYDLFIQRIKKKTNINLQLYKEDQMKRRLTAYKTRKGFRTFDDFFKAMMQNEQLYEDFLNHMTINVTEFFRNPSRWGVLEKNILPQILKGKRRIRCWSAACSTGEEPYSLALMLSSFFEWQDIRILATDINHQVIARAKEGKYKEEALKNVPSSMKDRFFEHRDGHYEITATVRKSVQFRQQNLLSDPFESGFDLIICRNVLIYFTDEAKVQLFKKFSRALNPGGYLFVGGSEQIYQPQKYQLEETDTFFYKKTQERWTW</sequence>
<evidence type="ECO:0000313" key="7">
    <source>
        <dbReference type="EMBL" id="MFD1705680.1"/>
    </source>
</evidence>
<dbReference type="InterPro" id="IPR022641">
    <property type="entry name" value="CheR_N"/>
</dbReference>
<dbReference type="PROSITE" id="PS50123">
    <property type="entry name" value="CHER"/>
    <property type="match status" value="1"/>
</dbReference>
<dbReference type="Pfam" id="PF01739">
    <property type="entry name" value="CheR"/>
    <property type="match status" value="1"/>
</dbReference>
<dbReference type="InterPro" id="IPR036804">
    <property type="entry name" value="CheR_N_sf"/>
</dbReference>
<dbReference type="InterPro" id="IPR050903">
    <property type="entry name" value="Bact_Chemotaxis_MeTrfase"/>
</dbReference>
<protein>
    <recommendedName>
        <fullName evidence="2">protein-glutamate O-methyltransferase</fullName>
        <ecNumber evidence="2">2.1.1.80</ecNumber>
    </recommendedName>
</protein>
<reference evidence="8" key="1">
    <citation type="journal article" date="2019" name="Int. J. Syst. Evol. Microbiol.">
        <title>The Global Catalogue of Microorganisms (GCM) 10K type strain sequencing project: providing services to taxonomists for standard genome sequencing and annotation.</title>
        <authorList>
            <consortium name="The Broad Institute Genomics Platform"/>
            <consortium name="The Broad Institute Genome Sequencing Center for Infectious Disease"/>
            <person name="Wu L."/>
            <person name="Ma J."/>
        </authorList>
    </citation>
    <scope>NUCLEOTIDE SEQUENCE [LARGE SCALE GENOMIC DNA]</scope>
    <source>
        <strain evidence="8">CGMCC 1.12295</strain>
    </source>
</reference>
<dbReference type="EC" id="2.1.1.80" evidence="2"/>
<dbReference type="InterPro" id="IPR000780">
    <property type="entry name" value="CheR_MeTrfase"/>
</dbReference>
<evidence type="ECO:0000256" key="5">
    <source>
        <dbReference type="ARBA" id="ARBA00022691"/>
    </source>
</evidence>
<evidence type="ECO:0000256" key="3">
    <source>
        <dbReference type="ARBA" id="ARBA00022603"/>
    </source>
</evidence>
<dbReference type="Proteomes" id="UP001597301">
    <property type="component" value="Unassembled WGS sequence"/>
</dbReference>
<dbReference type="EMBL" id="JBHUEO010000005">
    <property type="protein sequence ID" value="MFD1705680.1"/>
    <property type="molecule type" value="Genomic_DNA"/>
</dbReference>
<organism evidence="7 8">
    <name type="scientific">Siminovitchia sediminis</name>
    <dbReference type="NCBI Taxonomy" id="1274353"/>
    <lineage>
        <taxon>Bacteria</taxon>
        <taxon>Bacillati</taxon>
        <taxon>Bacillota</taxon>
        <taxon>Bacilli</taxon>
        <taxon>Bacillales</taxon>
        <taxon>Bacillaceae</taxon>
        <taxon>Siminovitchia</taxon>
    </lineage>
</organism>
<keyword evidence="3 7" id="KW-0489">Methyltransferase</keyword>
<dbReference type="GO" id="GO:0032259">
    <property type="term" value="P:methylation"/>
    <property type="evidence" value="ECO:0007669"/>
    <property type="project" value="UniProtKB-KW"/>
</dbReference>
<feature type="domain" description="CheR-type methyltransferase" evidence="6">
    <location>
        <begin position="1"/>
        <end position="265"/>
    </location>
</feature>
<evidence type="ECO:0000256" key="1">
    <source>
        <dbReference type="ARBA" id="ARBA00001541"/>
    </source>
</evidence>
<dbReference type="SUPFAM" id="SSF53335">
    <property type="entry name" value="S-adenosyl-L-methionine-dependent methyltransferases"/>
    <property type="match status" value="1"/>
</dbReference>
<keyword evidence="4" id="KW-0808">Transferase</keyword>
<dbReference type="Gene3D" id="3.40.50.150">
    <property type="entry name" value="Vaccinia Virus protein VP39"/>
    <property type="match status" value="1"/>
</dbReference>
<keyword evidence="8" id="KW-1185">Reference proteome</keyword>
<dbReference type="SMART" id="SM00138">
    <property type="entry name" value="MeTrc"/>
    <property type="match status" value="1"/>
</dbReference>
<evidence type="ECO:0000256" key="4">
    <source>
        <dbReference type="ARBA" id="ARBA00022679"/>
    </source>
</evidence>
<evidence type="ECO:0000259" key="6">
    <source>
        <dbReference type="PROSITE" id="PS50123"/>
    </source>
</evidence>
<dbReference type="CDD" id="cd02440">
    <property type="entry name" value="AdoMet_MTases"/>
    <property type="match status" value="1"/>
</dbReference>
<dbReference type="InterPro" id="IPR022642">
    <property type="entry name" value="CheR_C"/>
</dbReference>
<dbReference type="InterPro" id="IPR029063">
    <property type="entry name" value="SAM-dependent_MTases_sf"/>
</dbReference>
<dbReference type="Gene3D" id="1.10.155.10">
    <property type="entry name" value="Chemotaxis receptor methyltransferase CheR, N-terminal domain"/>
    <property type="match status" value="1"/>
</dbReference>
<dbReference type="PANTHER" id="PTHR24422:SF19">
    <property type="entry name" value="CHEMOTAXIS PROTEIN METHYLTRANSFERASE"/>
    <property type="match status" value="1"/>
</dbReference>
<evidence type="ECO:0000313" key="8">
    <source>
        <dbReference type="Proteomes" id="UP001597301"/>
    </source>
</evidence>
<name>A0ABW4KBV5_9BACI</name>
<dbReference type="GO" id="GO:0008168">
    <property type="term" value="F:methyltransferase activity"/>
    <property type="evidence" value="ECO:0007669"/>
    <property type="project" value="UniProtKB-KW"/>
</dbReference>
<keyword evidence="5" id="KW-0949">S-adenosyl-L-methionine</keyword>
<comment type="caution">
    <text evidence="7">The sequence shown here is derived from an EMBL/GenBank/DDBJ whole genome shotgun (WGS) entry which is preliminary data.</text>
</comment>
<dbReference type="PANTHER" id="PTHR24422">
    <property type="entry name" value="CHEMOTAXIS PROTEIN METHYLTRANSFERASE"/>
    <property type="match status" value="1"/>
</dbReference>
<dbReference type="PRINTS" id="PR00996">
    <property type="entry name" value="CHERMTFRASE"/>
</dbReference>
<comment type="catalytic activity">
    <reaction evidence="1">
        <text>L-glutamyl-[protein] + S-adenosyl-L-methionine = [protein]-L-glutamate 5-O-methyl ester + S-adenosyl-L-homocysteine</text>
        <dbReference type="Rhea" id="RHEA:24452"/>
        <dbReference type="Rhea" id="RHEA-COMP:10208"/>
        <dbReference type="Rhea" id="RHEA-COMP:10311"/>
        <dbReference type="ChEBI" id="CHEBI:29973"/>
        <dbReference type="ChEBI" id="CHEBI:57856"/>
        <dbReference type="ChEBI" id="CHEBI:59789"/>
        <dbReference type="ChEBI" id="CHEBI:82795"/>
        <dbReference type="EC" id="2.1.1.80"/>
    </reaction>
</comment>
<dbReference type="PIRSF" id="PIRSF000410">
    <property type="entry name" value="CheR"/>
    <property type="match status" value="1"/>
</dbReference>
<dbReference type="InterPro" id="IPR026024">
    <property type="entry name" value="Chemotaxis_MeTrfase_CheR"/>
</dbReference>
<evidence type="ECO:0000256" key="2">
    <source>
        <dbReference type="ARBA" id="ARBA00012534"/>
    </source>
</evidence>
<dbReference type="Pfam" id="PF03705">
    <property type="entry name" value="CheR_N"/>
    <property type="match status" value="1"/>
</dbReference>
<dbReference type="RefSeq" id="WP_380772228.1">
    <property type="nucleotide sequence ID" value="NZ_JBHUEO010000005.1"/>
</dbReference>
<dbReference type="SUPFAM" id="SSF47757">
    <property type="entry name" value="Chemotaxis receptor methyltransferase CheR, N-terminal domain"/>
    <property type="match status" value="1"/>
</dbReference>
<accession>A0ABW4KBV5</accession>
<proteinExistence type="predicted"/>
<gene>
    <name evidence="7" type="ORF">ACFSCZ_02820</name>
</gene>